<dbReference type="GO" id="GO:0046872">
    <property type="term" value="F:metal ion binding"/>
    <property type="evidence" value="ECO:0007669"/>
    <property type="project" value="UniProtKB-KW"/>
</dbReference>
<evidence type="ECO:0000313" key="11">
    <source>
        <dbReference type="EMBL" id="PTM62039.1"/>
    </source>
</evidence>
<dbReference type="Gene3D" id="3.30.460.10">
    <property type="entry name" value="Beta Polymerase, domain 2"/>
    <property type="match status" value="1"/>
</dbReference>
<keyword evidence="4" id="KW-0548">Nucleotidyltransferase</keyword>
<dbReference type="OrthoDB" id="559450at2"/>
<accession>A0A2T4ZJ77</accession>
<protein>
    <recommendedName>
        <fullName evidence="10">Polymerase nucleotidyl transferase domain-containing protein</fullName>
    </recommendedName>
</protein>
<dbReference type="GO" id="GO:0016779">
    <property type="term" value="F:nucleotidyltransferase activity"/>
    <property type="evidence" value="ECO:0007669"/>
    <property type="project" value="UniProtKB-KW"/>
</dbReference>
<evidence type="ECO:0000256" key="1">
    <source>
        <dbReference type="ARBA" id="ARBA00001946"/>
    </source>
</evidence>
<dbReference type="EMBL" id="PZZL01000001">
    <property type="protein sequence ID" value="PTM62039.1"/>
    <property type="molecule type" value="Genomic_DNA"/>
</dbReference>
<keyword evidence="5" id="KW-0479">Metal-binding</keyword>
<name>A0A2T4ZJ77_9HYPH</name>
<evidence type="ECO:0000256" key="3">
    <source>
        <dbReference type="ARBA" id="ARBA00022679"/>
    </source>
</evidence>
<dbReference type="SUPFAM" id="SSF81301">
    <property type="entry name" value="Nucleotidyltransferase"/>
    <property type="match status" value="1"/>
</dbReference>
<reference evidence="11 12" key="1">
    <citation type="submission" date="2018-04" db="EMBL/GenBank/DDBJ databases">
        <title>Genomic Encyclopedia of Archaeal and Bacterial Type Strains, Phase II (KMG-II): from individual species to whole genera.</title>
        <authorList>
            <person name="Goeker M."/>
        </authorList>
    </citation>
    <scope>NUCLEOTIDE SEQUENCE [LARGE SCALE GENOMIC DNA]</scope>
    <source>
        <strain evidence="11 12">DSM 25521</strain>
    </source>
</reference>
<dbReference type="AlphaFoldDB" id="A0A2T4ZJ77"/>
<comment type="caution">
    <text evidence="11">The sequence shown here is derived from an EMBL/GenBank/DDBJ whole genome shotgun (WGS) entry which is preliminary data.</text>
</comment>
<keyword evidence="2" id="KW-1277">Toxin-antitoxin system</keyword>
<dbReference type="InterPro" id="IPR052038">
    <property type="entry name" value="Type-VII_TA_antitoxin"/>
</dbReference>
<evidence type="ECO:0000256" key="8">
    <source>
        <dbReference type="ARBA" id="ARBA00022842"/>
    </source>
</evidence>
<keyword evidence="3" id="KW-0808">Transferase</keyword>
<evidence type="ECO:0000256" key="6">
    <source>
        <dbReference type="ARBA" id="ARBA00022741"/>
    </source>
</evidence>
<gene>
    <name evidence="11" type="ORF">C8P69_101716</name>
</gene>
<proteinExistence type="inferred from homology"/>
<feature type="domain" description="Polymerase nucleotidyl transferase" evidence="10">
    <location>
        <begin position="15"/>
        <end position="95"/>
    </location>
</feature>
<keyword evidence="6" id="KW-0547">Nucleotide-binding</keyword>
<evidence type="ECO:0000256" key="9">
    <source>
        <dbReference type="ARBA" id="ARBA00038276"/>
    </source>
</evidence>
<keyword evidence="8" id="KW-0460">Magnesium</keyword>
<organism evidence="11 12">
    <name type="scientific">Phreatobacter oligotrophus</name>
    <dbReference type="NCBI Taxonomy" id="1122261"/>
    <lineage>
        <taxon>Bacteria</taxon>
        <taxon>Pseudomonadati</taxon>
        <taxon>Pseudomonadota</taxon>
        <taxon>Alphaproteobacteria</taxon>
        <taxon>Hyphomicrobiales</taxon>
        <taxon>Phreatobacteraceae</taxon>
        <taxon>Phreatobacter</taxon>
    </lineage>
</organism>
<comment type="similarity">
    <text evidence="9">Belongs to the MntA antitoxin family.</text>
</comment>
<dbReference type="Proteomes" id="UP000241808">
    <property type="component" value="Unassembled WGS sequence"/>
</dbReference>
<evidence type="ECO:0000313" key="12">
    <source>
        <dbReference type="Proteomes" id="UP000241808"/>
    </source>
</evidence>
<evidence type="ECO:0000256" key="4">
    <source>
        <dbReference type="ARBA" id="ARBA00022695"/>
    </source>
</evidence>
<evidence type="ECO:0000256" key="2">
    <source>
        <dbReference type="ARBA" id="ARBA00022649"/>
    </source>
</evidence>
<keyword evidence="12" id="KW-1185">Reference proteome</keyword>
<dbReference type="PANTHER" id="PTHR33571">
    <property type="entry name" value="SSL8005 PROTEIN"/>
    <property type="match status" value="1"/>
</dbReference>
<evidence type="ECO:0000259" key="10">
    <source>
        <dbReference type="Pfam" id="PF01909"/>
    </source>
</evidence>
<dbReference type="InterPro" id="IPR043519">
    <property type="entry name" value="NT_sf"/>
</dbReference>
<dbReference type="PANTHER" id="PTHR33571:SF12">
    <property type="entry name" value="BSL3053 PROTEIN"/>
    <property type="match status" value="1"/>
</dbReference>
<comment type="cofactor">
    <cofactor evidence="1">
        <name>Mg(2+)</name>
        <dbReference type="ChEBI" id="CHEBI:18420"/>
    </cofactor>
</comment>
<dbReference type="InterPro" id="IPR002934">
    <property type="entry name" value="Polymerase_NTP_transf_dom"/>
</dbReference>
<keyword evidence="7" id="KW-0067">ATP-binding</keyword>
<evidence type="ECO:0000256" key="7">
    <source>
        <dbReference type="ARBA" id="ARBA00022840"/>
    </source>
</evidence>
<dbReference type="Pfam" id="PF01909">
    <property type="entry name" value="NTP_transf_2"/>
    <property type="match status" value="1"/>
</dbReference>
<evidence type="ECO:0000256" key="5">
    <source>
        <dbReference type="ARBA" id="ARBA00022723"/>
    </source>
</evidence>
<sequence>MTREEVIEKLKATESELRALGIGELYLFGSYARGEATEDSDVDVLVTFGPQPGNRFRNFMTTRELLQDAVGRSVDVGTPASFSVRVRQEIERDAVRVF</sequence>
<dbReference type="GO" id="GO:0005524">
    <property type="term" value="F:ATP binding"/>
    <property type="evidence" value="ECO:0007669"/>
    <property type="project" value="UniProtKB-KW"/>
</dbReference>
<dbReference type="CDD" id="cd05403">
    <property type="entry name" value="NT_KNTase_like"/>
    <property type="match status" value="1"/>
</dbReference>
<dbReference type="RefSeq" id="WP_108174460.1">
    <property type="nucleotide sequence ID" value="NZ_PZZL01000001.1"/>
</dbReference>